<keyword evidence="2" id="KW-1185">Reference proteome</keyword>
<dbReference type="RefSeq" id="YP_010050165.1">
    <property type="nucleotide sequence ID" value="NC_054423.1"/>
</dbReference>
<dbReference type="Proteomes" id="UP000594824">
    <property type="component" value="Segment"/>
</dbReference>
<dbReference type="KEGG" id="vg:63910889"/>
<reference evidence="1 2" key="1">
    <citation type="submission" date="2020-12" db="EMBL/GenBank/DDBJ databases">
        <authorList>
            <person name="Venbakkam A.K."/>
            <person name="Zack K.M."/>
            <person name="Abdelaal A."/>
            <person name="Adams S.D."/>
            <person name="Ajayi T."/>
            <person name="Albrecht J."/>
            <person name="Arango S."/>
            <person name="Arthur E."/>
            <person name="Asikaburu C."/>
            <person name="Awadalla M."/>
            <person name="Baez K."/>
            <person name="Bautista W."/>
            <person name="Cerritos E."/>
            <person name="Cruz M."/>
            <person name="DeGeyter E."/>
            <person name="Di F.M."/>
            <person name="Duncan A."/>
            <person name="Fasbender E."/>
            <person name="Fontes N."/>
            <person name="Gacham M."/>
            <person name="Helwani A."/>
            <person name="Ismail A."/>
            <person name="Knight A."/>
            <person name="Kohlmayer C."/>
            <person name="Kravchuk T."/>
            <person name="Lascano A."/>
            <person name="Mahboob J."/>
            <person name="Majchrzak J."/>
            <person name="Mansour A."/>
            <person name="Matzumura M."/>
            <person name="Meluso J."/>
            <person name="Monsen-Collar K."/>
            <person name="Mustamand M."/>
            <person name="Ortiz M."/>
            <person name="Pallen M."/>
            <person name="Parente M."/>
            <person name="Popov F."/>
            <person name="Plata R."/>
            <person name="Quin M."/>
            <person name="Rana K."/>
            <person name="Reber A."/>
            <person name="Rios J."/>
            <person name="Saladino N."/>
            <person name="Santos B."/>
            <person name="Sheikh H."/>
            <person name="Sierzputowski C."/>
            <person name="Spigelman M."/>
            <person name="Tarpey M."/>
            <person name="Theodore M."/>
            <person name="Williams J."/>
            <person name="Wynn O."/>
            <person name="Xhemollari F."/>
            <person name="Garlena R.A."/>
            <person name="Russell D.A."/>
            <person name="Jacobs-Sera D."/>
            <person name="Hatfull G.F."/>
        </authorList>
    </citation>
    <scope>NUCLEOTIDE SEQUENCE [LARGE SCALE GENOMIC DNA]</scope>
</reference>
<dbReference type="GeneID" id="63910889"/>
<accession>A0A7T1KS38</accession>
<evidence type="ECO:0000313" key="2">
    <source>
        <dbReference type="Proteomes" id="UP000594824"/>
    </source>
</evidence>
<dbReference type="EMBL" id="MW314848">
    <property type="protein sequence ID" value="QPO16992.1"/>
    <property type="molecule type" value="Genomic_DNA"/>
</dbReference>
<proteinExistence type="predicted"/>
<protein>
    <submittedName>
        <fullName evidence="1">Uncharacterized protein</fullName>
    </submittedName>
</protein>
<organism evidence="1 2">
    <name type="scientific">Arthrobacter phage Kittykat</name>
    <dbReference type="NCBI Taxonomy" id="2794944"/>
    <lineage>
        <taxon>Viruses</taxon>
        <taxon>Duplodnaviria</taxon>
        <taxon>Heunggongvirae</taxon>
        <taxon>Uroviricota</taxon>
        <taxon>Caudoviricetes</taxon>
        <taxon>Korravirus</taxon>
        <taxon>Korravirus kittykat</taxon>
    </lineage>
</organism>
<gene>
    <name evidence="1" type="primary">61</name>
    <name evidence="1" type="ORF">SEA_KITTYKAT_61</name>
</gene>
<sequence length="106" mass="11760">MTVDPTQPLWDPEPILGSGYNPFVTETVKRLMLARASMEEQLAVRAKAVGLGVLIIEDFPGLPLASVGMIHWSVPRETIHIHKWGPHIMTVLGEHGVRLVRDQVGF</sequence>
<name>A0A7T1KS38_9CAUD</name>
<evidence type="ECO:0000313" key="1">
    <source>
        <dbReference type="EMBL" id="QPO16992.1"/>
    </source>
</evidence>